<evidence type="ECO:0000313" key="2">
    <source>
        <dbReference type="EMBL" id="GGM86821.1"/>
    </source>
</evidence>
<dbReference type="EMBL" id="BMML01000001">
    <property type="protein sequence ID" value="GGM86821.1"/>
    <property type="molecule type" value="Genomic_DNA"/>
</dbReference>
<protein>
    <submittedName>
        <fullName evidence="2">Uncharacterized protein</fullName>
    </submittedName>
</protein>
<name>A0A917UE75_9ACTN</name>
<organism evidence="2 3">
    <name type="scientific">Streptomyces fuscichromogenes</name>
    <dbReference type="NCBI Taxonomy" id="1324013"/>
    <lineage>
        <taxon>Bacteria</taxon>
        <taxon>Bacillati</taxon>
        <taxon>Actinomycetota</taxon>
        <taxon>Actinomycetes</taxon>
        <taxon>Kitasatosporales</taxon>
        <taxon>Streptomycetaceae</taxon>
        <taxon>Streptomyces</taxon>
    </lineage>
</organism>
<dbReference type="SUPFAM" id="SSF51011">
    <property type="entry name" value="Glycosyl hydrolase domain"/>
    <property type="match status" value="1"/>
</dbReference>
<keyword evidence="3" id="KW-1185">Reference proteome</keyword>
<reference evidence="2" key="2">
    <citation type="submission" date="2020-09" db="EMBL/GenBank/DDBJ databases">
        <authorList>
            <person name="Sun Q."/>
            <person name="Zhou Y."/>
        </authorList>
    </citation>
    <scope>NUCLEOTIDE SEQUENCE</scope>
    <source>
        <strain evidence="2">CGMCC 4.7110</strain>
    </source>
</reference>
<proteinExistence type="predicted"/>
<dbReference type="InterPro" id="IPR013780">
    <property type="entry name" value="Glyco_hydro_b"/>
</dbReference>
<evidence type="ECO:0000256" key="1">
    <source>
        <dbReference type="SAM" id="MobiDB-lite"/>
    </source>
</evidence>
<evidence type="ECO:0000313" key="3">
    <source>
        <dbReference type="Proteomes" id="UP000653411"/>
    </source>
</evidence>
<gene>
    <name evidence="2" type="ORF">GCM10011578_002120</name>
</gene>
<feature type="region of interest" description="Disordered" evidence="1">
    <location>
        <begin position="1"/>
        <end position="23"/>
    </location>
</feature>
<accession>A0A917UE75</accession>
<dbReference type="Gene3D" id="2.60.40.1180">
    <property type="entry name" value="Golgi alpha-mannosidase II"/>
    <property type="match status" value="1"/>
</dbReference>
<comment type="caution">
    <text evidence="2">The sequence shown here is derived from an EMBL/GenBank/DDBJ whole genome shotgun (WGS) entry which is preliminary data.</text>
</comment>
<reference evidence="2" key="1">
    <citation type="journal article" date="2014" name="Int. J. Syst. Evol. Microbiol.">
        <title>Complete genome sequence of Corynebacterium casei LMG S-19264T (=DSM 44701T), isolated from a smear-ripened cheese.</title>
        <authorList>
            <consortium name="US DOE Joint Genome Institute (JGI-PGF)"/>
            <person name="Walter F."/>
            <person name="Albersmeier A."/>
            <person name="Kalinowski J."/>
            <person name="Ruckert C."/>
        </authorList>
    </citation>
    <scope>NUCLEOTIDE SEQUENCE</scope>
    <source>
        <strain evidence="2">CGMCC 4.7110</strain>
    </source>
</reference>
<sequence>MRLPLSCSAGARIRPRPEGRGTLRGNEVAINHEGSELTRTCQTSLPTGTYCNVQPNTT</sequence>
<dbReference type="AlphaFoldDB" id="A0A917UE75"/>
<dbReference type="Proteomes" id="UP000653411">
    <property type="component" value="Unassembled WGS sequence"/>
</dbReference>